<evidence type="ECO:0000313" key="3">
    <source>
        <dbReference type="Proteomes" id="UP000037043"/>
    </source>
</evidence>
<dbReference type="Gene3D" id="1.10.3210.10">
    <property type="entry name" value="Hypothetical protein af1432"/>
    <property type="match status" value="1"/>
</dbReference>
<gene>
    <name evidence="2" type="ORF">CLHOM_34310</name>
</gene>
<evidence type="ECO:0000313" key="2">
    <source>
        <dbReference type="EMBL" id="KOA18529.1"/>
    </source>
</evidence>
<proteinExistence type="predicted"/>
<dbReference type="STRING" id="36844.SAMN04488501_10149"/>
<dbReference type="Pfam" id="PF01966">
    <property type="entry name" value="HD"/>
    <property type="match status" value="1"/>
</dbReference>
<dbReference type="PATRIC" id="fig|1121318.3.peg.3428"/>
<name>A0A0L6Z6D1_9CLOT</name>
<dbReference type="InterPro" id="IPR006674">
    <property type="entry name" value="HD_domain"/>
</dbReference>
<dbReference type="Proteomes" id="UP000037043">
    <property type="component" value="Unassembled WGS sequence"/>
</dbReference>
<feature type="domain" description="HD" evidence="1">
    <location>
        <begin position="132"/>
        <end position="192"/>
    </location>
</feature>
<dbReference type="AlphaFoldDB" id="A0A0L6Z6D1"/>
<keyword evidence="3" id="KW-1185">Reference proteome</keyword>
<dbReference type="PANTHER" id="PTHR43155">
    <property type="entry name" value="CYCLIC DI-GMP PHOSPHODIESTERASE PA4108-RELATED"/>
    <property type="match status" value="1"/>
</dbReference>
<protein>
    <submittedName>
        <fullName evidence="2">HD domain protein</fullName>
    </submittedName>
</protein>
<accession>A0A0L6Z6D1</accession>
<dbReference type="EMBL" id="LHUR01000042">
    <property type="protein sequence ID" value="KOA18529.1"/>
    <property type="molecule type" value="Genomic_DNA"/>
</dbReference>
<evidence type="ECO:0000259" key="1">
    <source>
        <dbReference type="Pfam" id="PF01966"/>
    </source>
</evidence>
<comment type="caution">
    <text evidence="2">The sequence shown here is derived from an EMBL/GenBank/DDBJ whole genome shotgun (WGS) entry which is preliminary data.</text>
</comment>
<reference evidence="3" key="1">
    <citation type="submission" date="2015-08" db="EMBL/GenBank/DDBJ databases">
        <title>Genome sequence of the strict anaerobe Clostridium homopropionicum LuHBu1 (DSM 5847T).</title>
        <authorList>
            <person name="Poehlein A."/>
            <person name="Beck M."/>
            <person name="Schiel-Bengelsdorf B."/>
            <person name="Bengelsdorf F.R."/>
            <person name="Daniel R."/>
            <person name="Duerre P."/>
        </authorList>
    </citation>
    <scope>NUCLEOTIDE SEQUENCE [LARGE SCALE GENOMIC DNA]</scope>
    <source>
        <strain evidence="3">DSM 5847</strain>
    </source>
</reference>
<organism evidence="2 3">
    <name type="scientific">Clostridium homopropionicum DSM 5847</name>
    <dbReference type="NCBI Taxonomy" id="1121318"/>
    <lineage>
        <taxon>Bacteria</taxon>
        <taxon>Bacillati</taxon>
        <taxon>Bacillota</taxon>
        <taxon>Clostridia</taxon>
        <taxon>Eubacteriales</taxon>
        <taxon>Clostridiaceae</taxon>
        <taxon>Clostridium</taxon>
    </lineage>
</organism>
<dbReference type="SUPFAM" id="SSF109604">
    <property type="entry name" value="HD-domain/PDEase-like"/>
    <property type="match status" value="1"/>
</dbReference>
<dbReference type="CDD" id="cd00077">
    <property type="entry name" value="HDc"/>
    <property type="match status" value="1"/>
</dbReference>
<sequence length="329" mass="37172">MNKMKLVILSSKLVGEKLGSSIYTEDGVMFLKKGSNLSELTIKRLRNIGMRTIYIDDGNDQVTLQEIIPTTIRLGLTKSLREVFEEALKTQNVNYSKVSQIIKEILENINLSENAVLINNLVPKDDIAKLCNHSIDVTIYSIMIGIRRKLNERKLINLAIGALLHDIGKLFTKGQEHTKIGYQLLKSNTLFSPTSYMCIYELYEKKDGSGPLGIKEDKIFEFSKIVSICNAYVKYINDEKGILPHVALERITAEAGNSYDEEIYKDFINTIYCYPNGLSVKLNNGQDAVVIAQNKDSATRPIVQVKENGKYNFYNLLSNLTLFIVEVNL</sequence>
<dbReference type="PANTHER" id="PTHR43155:SF2">
    <property type="entry name" value="CYCLIC DI-GMP PHOSPHODIESTERASE PA4108"/>
    <property type="match status" value="1"/>
</dbReference>
<dbReference type="InterPro" id="IPR003607">
    <property type="entry name" value="HD/PDEase_dom"/>
</dbReference>